<proteinExistence type="predicted"/>
<dbReference type="Proteomes" id="UP000325302">
    <property type="component" value="Unassembled WGS sequence"/>
</dbReference>
<feature type="region of interest" description="Disordered" evidence="1">
    <location>
        <begin position="615"/>
        <end position="636"/>
    </location>
</feature>
<evidence type="ECO:0000313" key="2">
    <source>
        <dbReference type="EMBL" id="KAA0874793.1"/>
    </source>
</evidence>
<keyword evidence="3" id="KW-1185">Reference proteome</keyword>
<evidence type="ECO:0000313" key="3">
    <source>
        <dbReference type="Proteomes" id="UP000325302"/>
    </source>
</evidence>
<sequence length="719" mass="81531">MTELSAPYRFVPLSRYVLMPEWGKKVSQDIPFSDGVTGELQIRLTAQTPLCVGGKQSLANDHTPGSVYFSETPDGHHAIPPTSIKGMLREVIKIAGFGRFDQVDDQQLGVRDISKGRNFYSEAMNRSPVSTGWLNYVDGRWQITPCSYVRIEQEKLIKHFGISAQDWNSRKTAAERYQLLGDTPALNFDIEPYKYDCKQQACQLGKGRHKGRVVVTGQPGADFKGRSGKKRDFVFYAEDPEQTLTVSPHVMKGFISIHEDSSEWKSWKDKLKADQLELGIPVFFHRKGEEVVSLGLARMYRLPYTNSLHDAVANTQAAHLEAGLPDLADLLFGWIDEDAEGVSARGRVWPGWLYKTSEHEAVFSPATVLSNPKPSFYPAYIKQSANGKYTTLMDSRAELAGWKRYPVQKDYEFPQLSELVARNKKVQVRLQYLPKETQFEGRLRFHNLRLIELGALLWALDFGQRDELSHSLGMGKPYGLGRVKLEINTIKIRPNGNQVSLMQDNIETAARYAFEHFMDQVWQKATLDSEARWRHSPQAVTLLEYADAEQSSEKELRYYEQPKAFVQAKQEGDGLRFSQQVADVELKDTDLTPTAFDNVPLEQLNELAAEAEAQRRAQQQAIADKKQREAERAEMSDEERLFDVVKTYVESGSELSKTEKDNLAKGINGITDAWSYWPDDSRENVVAFAQSELVKFCDALGYKKVTKAANKLVKRIEEG</sequence>
<dbReference type="OrthoDB" id="5362408at2"/>
<feature type="compositionally biased region" description="Basic and acidic residues" evidence="1">
    <location>
        <begin position="623"/>
        <end position="636"/>
    </location>
</feature>
<dbReference type="NCBIfam" id="TIGR03986">
    <property type="entry name" value="TIGR03986 family CRISPR-associated RAMP protein"/>
    <property type="match status" value="1"/>
</dbReference>
<dbReference type="AlphaFoldDB" id="A0A5A9W2L1"/>
<name>A0A5A9W2L1_9GAMM</name>
<reference evidence="2 3" key="1">
    <citation type="submission" date="2019-03" db="EMBL/GenBank/DDBJ databases">
        <title>Nitrincola sp. nov. isolated from an Indian soda lake.</title>
        <authorList>
            <person name="Joshi A."/>
            <person name="Thite S.V."/>
            <person name="Joseph N."/>
            <person name="Dhotre D."/>
            <person name="Moorthy M."/>
            <person name="Shouche Y.S."/>
        </authorList>
    </citation>
    <scope>NUCLEOTIDE SEQUENCE [LARGE SCALE GENOMIC DNA]</scope>
    <source>
        <strain evidence="2 3">MEB193</strain>
    </source>
</reference>
<accession>A0A5A9W2L1</accession>
<protein>
    <submittedName>
        <fullName evidence="2">TIGR03986 family CRISPR-associated RAMP protein</fullName>
    </submittedName>
</protein>
<gene>
    <name evidence="2" type="ORF">E1H14_08245</name>
</gene>
<comment type="caution">
    <text evidence="2">The sequence shown here is derived from an EMBL/GenBank/DDBJ whole genome shotgun (WGS) entry which is preliminary data.</text>
</comment>
<dbReference type="InterPro" id="IPR023825">
    <property type="entry name" value="CRISPR-assoc_RAMP_BGP1436"/>
</dbReference>
<dbReference type="RefSeq" id="WP_149390973.1">
    <property type="nucleotide sequence ID" value="NZ_SMRS01000005.1"/>
</dbReference>
<organism evidence="2 3">
    <name type="scientific">Nitrincola tapanii</name>
    <dbReference type="NCBI Taxonomy" id="1708751"/>
    <lineage>
        <taxon>Bacteria</taxon>
        <taxon>Pseudomonadati</taxon>
        <taxon>Pseudomonadota</taxon>
        <taxon>Gammaproteobacteria</taxon>
        <taxon>Oceanospirillales</taxon>
        <taxon>Oceanospirillaceae</taxon>
        <taxon>Nitrincola</taxon>
    </lineage>
</organism>
<dbReference type="EMBL" id="SMRS01000005">
    <property type="protein sequence ID" value="KAA0874793.1"/>
    <property type="molecule type" value="Genomic_DNA"/>
</dbReference>
<evidence type="ECO:0000256" key="1">
    <source>
        <dbReference type="SAM" id="MobiDB-lite"/>
    </source>
</evidence>